<dbReference type="Gene3D" id="2.60.120.10">
    <property type="entry name" value="Jelly Rolls"/>
    <property type="match status" value="1"/>
</dbReference>
<dbReference type="PROSITE" id="PS50943">
    <property type="entry name" value="HTH_CROC1"/>
    <property type="match status" value="1"/>
</dbReference>
<dbReference type="Pfam" id="PF01381">
    <property type="entry name" value="HTH_3"/>
    <property type="match status" value="1"/>
</dbReference>
<dbReference type="PANTHER" id="PTHR46797:SF1">
    <property type="entry name" value="METHYLPHOSPHONATE SYNTHASE"/>
    <property type="match status" value="1"/>
</dbReference>
<dbReference type="CDD" id="cd00093">
    <property type="entry name" value="HTH_XRE"/>
    <property type="match status" value="1"/>
</dbReference>
<dbReference type="SUPFAM" id="SSF51182">
    <property type="entry name" value="RmlC-like cupins"/>
    <property type="match status" value="1"/>
</dbReference>
<comment type="caution">
    <text evidence="3">The sequence shown here is derived from an EMBL/GenBank/DDBJ whole genome shotgun (WGS) entry which is preliminary data.</text>
</comment>
<dbReference type="InterPro" id="IPR010982">
    <property type="entry name" value="Lambda_DNA-bd_dom_sf"/>
</dbReference>
<dbReference type="InterPro" id="IPR050807">
    <property type="entry name" value="TransReg_Diox_bact_type"/>
</dbReference>
<dbReference type="InterPro" id="IPR014710">
    <property type="entry name" value="RmlC-like_jellyroll"/>
</dbReference>
<dbReference type="InterPro" id="IPR001387">
    <property type="entry name" value="Cro/C1-type_HTH"/>
</dbReference>
<dbReference type="RefSeq" id="WP_377342985.1">
    <property type="nucleotide sequence ID" value="NZ_JBHLUE010000026.1"/>
</dbReference>
<organism evidence="3 4">
    <name type="scientific">Plantactinospora siamensis</name>
    <dbReference type="NCBI Taxonomy" id="555372"/>
    <lineage>
        <taxon>Bacteria</taxon>
        <taxon>Bacillati</taxon>
        <taxon>Actinomycetota</taxon>
        <taxon>Actinomycetes</taxon>
        <taxon>Micromonosporales</taxon>
        <taxon>Micromonosporaceae</taxon>
        <taxon>Plantactinospora</taxon>
    </lineage>
</organism>
<dbReference type="PANTHER" id="PTHR46797">
    <property type="entry name" value="HTH-TYPE TRANSCRIPTIONAL REGULATOR"/>
    <property type="match status" value="1"/>
</dbReference>
<dbReference type="SUPFAM" id="SSF47413">
    <property type="entry name" value="lambda repressor-like DNA-binding domains"/>
    <property type="match status" value="1"/>
</dbReference>
<accession>A0ABV6P4M0</accession>
<dbReference type="Proteomes" id="UP001589894">
    <property type="component" value="Unassembled WGS sequence"/>
</dbReference>
<proteinExistence type="predicted"/>
<reference evidence="3 4" key="1">
    <citation type="submission" date="2024-09" db="EMBL/GenBank/DDBJ databases">
        <authorList>
            <person name="Sun Q."/>
            <person name="Mori K."/>
        </authorList>
    </citation>
    <scope>NUCLEOTIDE SEQUENCE [LARGE SCALE GENOMIC DNA]</scope>
    <source>
        <strain evidence="3 4">TBRC 2205</strain>
    </source>
</reference>
<evidence type="ECO:0000259" key="2">
    <source>
        <dbReference type="PROSITE" id="PS50943"/>
    </source>
</evidence>
<sequence length="189" mass="19655">MTGRGTSPPGHGSTVGRRLRELREARALTLSELARQAGVGKATLSGLENGTRDPRLETLYAIAAALDVPMSALTLDRGAPASAAAPVRGDAVLSTLLEVFEEPAATYELFALRIVGGVEQVSPAHPAGVTEHLTVFRGRARVGPVGAPRSAGPGDHVCWPADTPHLYATVGPDDVEASLLIRTPRAGRT</sequence>
<evidence type="ECO:0000256" key="1">
    <source>
        <dbReference type="ARBA" id="ARBA00023125"/>
    </source>
</evidence>
<keyword evidence="4" id="KW-1185">Reference proteome</keyword>
<dbReference type="InterPro" id="IPR011051">
    <property type="entry name" value="RmlC_Cupin_sf"/>
</dbReference>
<name>A0ABV6P4M0_9ACTN</name>
<gene>
    <name evidence="3" type="ORF">ACFFHU_26435</name>
</gene>
<evidence type="ECO:0000313" key="4">
    <source>
        <dbReference type="Proteomes" id="UP001589894"/>
    </source>
</evidence>
<keyword evidence="1" id="KW-0238">DNA-binding</keyword>
<feature type="domain" description="HTH cro/C1-type" evidence="2">
    <location>
        <begin position="19"/>
        <end position="73"/>
    </location>
</feature>
<dbReference type="Gene3D" id="1.10.260.40">
    <property type="entry name" value="lambda repressor-like DNA-binding domains"/>
    <property type="match status" value="1"/>
</dbReference>
<protein>
    <submittedName>
        <fullName evidence="3">Helix-turn-helix domain-containing protein</fullName>
    </submittedName>
</protein>
<dbReference type="EMBL" id="JBHLUE010000026">
    <property type="protein sequence ID" value="MFC0567664.1"/>
    <property type="molecule type" value="Genomic_DNA"/>
</dbReference>
<dbReference type="SMART" id="SM00530">
    <property type="entry name" value="HTH_XRE"/>
    <property type="match status" value="1"/>
</dbReference>
<evidence type="ECO:0000313" key="3">
    <source>
        <dbReference type="EMBL" id="MFC0567664.1"/>
    </source>
</evidence>